<evidence type="ECO:0000256" key="6">
    <source>
        <dbReference type="SAM" id="SignalP"/>
    </source>
</evidence>
<feature type="signal peptide" evidence="6">
    <location>
        <begin position="1"/>
        <end position="25"/>
    </location>
</feature>
<keyword evidence="8" id="KW-0413">Isomerase</keyword>
<proteinExistence type="predicted"/>
<dbReference type="GO" id="GO:0030313">
    <property type="term" value="C:cell envelope"/>
    <property type="evidence" value="ECO:0007669"/>
    <property type="project" value="UniProtKB-SubCell"/>
</dbReference>
<comment type="caution">
    <text evidence="8">The sequence shown here is derived from an EMBL/GenBank/DDBJ whole genome shotgun (WGS) entry which is preliminary data.</text>
</comment>
<dbReference type="AlphaFoldDB" id="A0A8J3GQ41"/>
<dbReference type="GO" id="GO:0017004">
    <property type="term" value="P:cytochrome complex assembly"/>
    <property type="evidence" value="ECO:0007669"/>
    <property type="project" value="UniProtKB-KW"/>
</dbReference>
<dbReference type="PANTHER" id="PTHR42852:SF6">
    <property type="entry name" value="THIOL:DISULFIDE INTERCHANGE PROTEIN DSBE"/>
    <property type="match status" value="1"/>
</dbReference>
<keyword evidence="3" id="KW-0812">Transmembrane</keyword>
<dbReference type="RefSeq" id="WP_191282657.1">
    <property type="nucleotide sequence ID" value="NZ_BNAI01000002.1"/>
</dbReference>
<dbReference type="SUPFAM" id="SSF52833">
    <property type="entry name" value="Thioredoxin-like"/>
    <property type="match status" value="1"/>
</dbReference>
<evidence type="ECO:0000259" key="7">
    <source>
        <dbReference type="PROSITE" id="PS51352"/>
    </source>
</evidence>
<dbReference type="GO" id="GO:0016209">
    <property type="term" value="F:antioxidant activity"/>
    <property type="evidence" value="ECO:0007669"/>
    <property type="project" value="InterPro"/>
</dbReference>
<evidence type="ECO:0000256" key="1">
    <source>
        <dbReference type="ARBA" id="ARBA00004196"/>
    </source>
</evidence>
<dbReference type="PANTHER" id="PTHR42852">
    <property type="entry name" value="THIOL:DISULFIDE INTERCHANGE PROTEIN DSBE"/>
    <property type="match status" value="1"/>
</dbReference>
<evidence type="ECO:0000256" key="4">
    <source>
        <dbReference type="ARBA" id="ARBA00023157"/>
    </source>
</evidence>
<keyword evidence="5" id="KW-0676">Redox-active center</keyword>
<accession>A0A8J3GQ41</accession>
<protein>
    <submittedName>
        <fullName evidence="8">Thiol-disulfide isomerase</fullName>
    </submittedName>
</protein>
<dbReference type="CDD" id="cd02966">
    <property type="entry name" value="TlpA_like_family"/>
    <property type="match status" value="1"/>
</dbReference>
<sequence length="189" mass="19508">MRRMLVPVVAAALLLAGCTSQDGIAGENGGGYISGDGSVLVIPAAERDDVPEWGGDTVDGETIDSTDLDGVVVLNFWYAGCPPCRDEAGDLDEVATEYADRITFLGVNIRDSAPTAASFEDEFGVSYDSILDAQTRDVLIAFAGDVPPSAVPTTLVLDADGRVAARISGRIPSAGTLADIIDDVLASAS</sequence>
<evidence type="ECO:0000256" key="3">
    <source>
        <dbReference type="ARBA" id="ARBA00022968"/>
    </source>
</evidence>
<name>A0A8J3GQ41_9MICO</name>
<dbReference type="PROSITE" id="PS51352">
    <property type="entry name" value="THIOREDOXIN_2"/>
    <property type="match status" value="1"/>
</dbReference>
<dbReference type="Pfam" id="PF00578">
    <property type="entry name" value="AhpC-TSA"/>
    <property type="match status" value="1"/>
</dbReference>
<feature type="domain" description="Thioredoxin" evidence="7">
    <location>
        <begin position="44"/>
        <end position="186"/>
    </location>
</feature>
<keyword evidence="3" id="KW-0735">Signal-anchor</keyword>
<keyword evidence="2" id="KW-0201">Cytochrome c-type biogenesis</keyword>
<keyword evidence="9" id="KW-1185">Reference proteome</keyword>
<dbReference type="Gene3D" id="3.40.30.10">
    <property type="entry name" value="Glutaredoxin"/>
    <property type="match status" value="1"/>
</dbReference>
<keyword evidence="4" id="KW-1015">Disulfide bond</keyword>
<reference evidence="8" key="1">
    <citation type="journal article" date="2014" name="Int. J. Syst. Evol. Microbiol.">
        <title>Complete genome sequence of Corynebacterium casei LMG S-19264T (=DSM 44701T), isolated from a smear-ripened cheese.</title>
        <authorList>
            <consortium name="US DOE Joint Genome Institute (JGI-PGF)"/>
            <person name="Walter F."/>
            <person name="Albersmeier A."/>
            <person name="Kalinowski J."/>
            <person name="Ruckert C."/>
        </authorList>
    </citation>
    <scope>NUCLEOTIDE SEQUENCE</scope>
    <source>
        <strain evidence="8">CGMCC 1.16548</strain>
    </source>
</reference>
<evidence type="ECO:0000313" key="9">
    <source>
        <dbReference type="Proteomes" id="UP000617531"/>
    </source>
</evidence>
<dbReference type="PROSITE" id="PS00194">
    <property type="entry name" value="THIOREDOXIN_1"/>
    <property type="match status" value="1"/>
</dbReference>
<dbReference type="InterPro" id="IPR036249">
    <property type="entry name" value="Thioredoxin-like_sf"/>
</dbReference>
<comment type="subcellular location">
    <subcellularLocation>
        <location evidence="1">Cell envelope</location>
    </subcellularLocation>
</comment>
<dbReference type="PROSITE" id="PS51257">
    <property type="entry name" value="PROKAR_LIPOPROTEIN"/>
    <property type="match status" value="1"/>
</dbReference>
<dbReference type="InterPro" id="IPR013766">
    <property type="entry name" value="Thioredoxin_domain"/>
</dbReference>
<dbReference type="Proteomes" id="UP000617531">
    <property type="component" value="Unassembled WGS sequence"/>
</dbReference>
<dbReference type="EMBL" id="BNAI01000002">
    <property type="protein sequence ID" value="GHF13480.1"/>
    <property type="molecule type" value="Genomic_DNA"/>
</dbReference>
<feature type="chain" id="PRO_5035211684" evidence="6">
    <location>
        <begin position="26"/>
        <end position="189"/>
    </location>
</feature>
<reference evidence="8" key="2">
    <citation type="submission" date="2020-09" db="EMBL/GenBank/DDBJ databases">
        <authorList>
            <person name="Sun Q."/>
            <person name="Zhou Y."/>
        </authorList>
    </citation>
    <scope>NUCLEOTIDE SEQUENCE</scope>
    <source>
        <strain evidence="8">CGMCC 1.16548</strain>
    </source>
</reference>
<evidence type="ECO:0000256" key="2">
    <source>
        <dbReference type="ARBA" id="ARBA00022748"/>
    </source>
</evidence>
<evidence type="ECO:0000313" key="8">
    <source>
        <dbReference type="EMBL" id="GHF13480.1"/>
    </source>
</evidence>
<dbReference type="InterPro" id="IPR000866">
    <property type="entry name" value="AhpC/TSA"/>
</dbReference>
<evidence type="ECO:0000256" key="5">
    <source>
        <dbReference type="ARBA" id="ARBA00023284"/>
    </source>
</evidence>
<dbReference type="InterPro" id="IPR017937">
    <property type="entry name" value="Thioredoxin_CS"/>
</dbReference>
<organism evidence="8 9">
    <name type="scientific">Pseudolysinimonas yzui</name>
    <dbReference type="NCBI Taxonomy" id="2708254"/>
    <lineage>
        <taxon>Bacteria</taxon>
        <taxon>Bacillati</taxon>
        <taxon>Actinomycetota</taxon>
        <taxon>Actinomycetes</taxon>
        <taxon>Micrococcales</taxon>
        <taxon>Microbacteriaceae</taxon>
        <taxon>Pseudolysinimonas</taxon>
    </lineage>
</organism>
<dbReference type="InterPro" id="IPR050553">
    <property type="entry name" value="Thioredoxin_ResA/DsbE_sf"/>
</dbReference>
<dbReference type="GO" id="GO:0016491">
    <property type="term" value="F:oxidoreductase activity"/>
    <property type="evidence" value="ECO:0007669"/>
    <property type="project" value="InterPro"/>
</dbReference>
<dbReference type="GO" id="GO:0016853">
    <property type="term" value="F:isomerase activity"/>
    <property type="evidence" value="ECO:0007669"/>
    <property type="project" value="UniProtKB-KW"/>
</dbReference>
<keyword evidence="6" id="KW-0732">Signal</keyword>
<gene>
    <name evidence="8" type="ORF">GCM10011600_12940</name>
</gene>